<dbReference type="InterPro" id="IPR013343">
    <property type="entry name" value="CRISPR-assoc_prot_Cas4"/>
</dbReference>
<keyword evidence="6 9" id="KW-0411">Iron-sulfur</keyword>
<reference evidence="12" key="1">
    <citation type="submission" date="2016-06" db="EMBL/GenBank/DDBJ databases">
        <title>Complete genome sequence of Actinoalloteichus fjordicus DSM 46855 (=ADI127-17), type strain of the new species Actinoalloteichus fjordicus.</title>
        <authorList>
            <person name="Ruckert C."/>
            <person name="Nouioui I."/>
            <person name="Willmese J."/>
            <person name="van Wezel G."/>
            <person name="Klenk H.-P."/>
            <person name="Kalinowski J."/>
            <person name="Zotchev S.B."/>
        </authorList>
    </citation>
    <scope>NUCLEOTIDE SEQUENCE [LARGE SCALE GENOMIC DNA]</scope>
    <source>
        <strain evidence="12">ADI127-7</strain>
    </source>
</reference>
<dbReference type="GO" id="GO:0046872">
    <property type="term" value="F:metal ion binding"/>
    <property type="evidence" value="ECO:0007669"/>
    <property type="project" value="UniProtKB-KW"/>
</dbReference>
<keyword evidence="12" id="KW-1185">Reference proteome</keyword>
<comment type="cofactor">
    <cofactor evidence="9">
        <name>iron-sulfur cluster</name>
        <dbReference type="ChEBI" id="CHEBI:30408"/>
    </cofactor>
</comment>
<dbReference type="EMBL" id="CP016076">
    <property type="protein sequence ID" value="APU14816.1"/>
    <property type="molecule type" value="Genomic_DNA"/>
</dbReference>
<dbReference type="InterPro" id="IPR022765">
    <property type="entry name" value="Dna2/Cas4_DUF83"/>
</dbReference>
<dbReference type="NCBIfam" id="TIGR00372">
    <property type="entry name" value="cas4"/>
    <property type="match status" value="1"/>
</dbReference>
<feature type="domain" description="DUF83" evidence="10">
    <location>
        <begin position="16"/>
        <end position="190"/>
    </location>
</feature>
<evidence type="ECO:0000256" key="1">
    <source>
        <dbReference type="ARBA" id="ARBA00022722"/>
    </source>
</evidence>
<evidence type="ECO:0000256" key="3">
    <source>
        <dbReference type="ARBA" id="ARBA00022801"/>
    </source>
</evidence>
<dbReference type="KEGG" id="acad:UA74_13790"/>
<name>A0AAC9LCJ5_9PSEU</name>
<evidence type="ECO:0000256" key="6">
    <source>
        <dbReference type="ARBA" id="ARBA00023014"/>
    </source>
</evidence>
<evidence type="ECO:0000256" key="5">
    <source>
        <dbReference type="ARBA" id="ARBA00023004"/>
    </source>
</evidence>
<keyword evidence="2 9" id="KW-0479">Metal-binding</keyword>
<evidence type="ECO:0000259" key="10">
    <source>
        <dbReference type="Pfam" id="PF01930"/>
    </source>
</evidence>
<evidence type="ECO:0000313" key="11">
    <source>
        <dbReference type="EMBL" id="APU14816.1"/>
    </source>
</evidence>
<evidence type="ECO:0000256" key="2">
    <source>
        <dbReference type="ARBA" id="ARBA00022723"/>
    </source>
</evidence>
<proteinExistence type="inferred from homology"/>
<dbReference type="GO" id="GO:0051607">
    <property type="term" value="P:defense response to virus"/>
    <property type="evidence" value="ECO:0007669"/>
    <property type="project" value="UniProtKB-KW"/>
</dbReference>
<protein>
    <recommendedName>
        <fullName evidence="9">CRISPR-associated exonuclease Cas4</fullName>
        <ecNumber evidence="9">3.1.12.1</ecNumber>
    </recommendedName>
</protein>
<evidence type="ECO:0000256" key="4">
    <source>
        <dbReference type="ARBA" id="ARBA00022839"/>
    </source>
</evidence>
<comment type="function">
    <text evidence="9">CRISPR (clustered regularly interspaced short palindromic repeat) is an adaptive immune system that provides protection against mobile genetic elements (viruses, transposable elements and conjugative plasmids). CRISPR clusters contain sequences complementary to antecedent mobile elements and target invading nucleic acids. CRISPR clusters are transcribed and processed into CRISPR RNA (crRNA).</text>
</comment>
<accession>A0AAC9LCJ5</accession>
<keyword evidence="7 9" id="KW-0051">Antiviral defense</keyword>
<dbReference type="InterPro" id="IPR011604">
    <property type="entry name" value="PDDEXK-like_dom_sf"/>
</dbReference>
<evidence type="ECO:0000313" key="12">
    <source>
        <dbReference type="Proteomes" id="UP000185511"/>
    </source>
</evidence>
<keyword evidence="8 9" id="KW-0464">Manganese</keyword>
<dbReference type="Gene3D" id="3.90.320.10">
    <property type="match status" value="1"/>
</dbReference>
<dbReference type="AlphaFoldDB" id="A0AAC9LCJ5"/>
<keyword evidence="1 9" id="KW-0540">Nuclease</keyword>
<dbReference type="Pfam" id="PF01930">
    <property type="entry name" value="Cas_Cas4"/>
    <property type="match status" value="1"/>
</dbReference>
<dbReference type="RefSeq" id="WP_075764511.1">
    <property type="nucleotide sequence ID" value="NZ_CP016076.1"/>
</dbReference>
<evidence type="ECO:0000256" key="8">
    <source>
        <dbReference type="ARBA" id="ARBA00023211"/>
    </source>
</evidence>
<dbReference type="EC" id="3.1.12.1" evidence="9"/>
<keyword evidence="5 9" id="KW-0408">Iron</keyword>
<sequence length="211" mass="23073">MDESAAEQEWASIPISAIEHFGYCPRQAALIHLDRYFADNVDTQRGHFAHEVVDAGGPGVSRTGVRTWTALEVSDTTLGVHGICDVVEFPDGQPIPVEHKSGSYRPGSAADLQVAAQVICLRGMFSADVPHGVIFAGRQRRRHEVVVDDALQARLRDVVARLRAVLRAGSLPPPVNDRRCDRCSLKEGCMPDARIDASSLFVPLPLGRWDD</sequence>
<keyword evidence="3 9" id="KW-0378">Hydrolase</keyword>
<comment type="similarity">
    <text evidence="9">Belongs to the CRISPR-associated exonuclease Cas4 family.</text>
</comment>
<dbReference type="Proteomes" id="UP000185511">
    <property type="component" value="Chromosome"/>
</dbReference>
<evidence type="ECO:0000256" key="7">
    <source>
        <dbReference type="ARBA" id="ARBA00023118"/>
    </source>
</evidence>
<dbReference type="GO" id="GO:0004527">
    <property type="term" value="F:exonuclease activity"/>
    <property type="evidence" value="ECO:0007669"/>
    <property type="project" value="UniProtKB-KW"/>
</dbReference>
<organism evidence="11 12">
    <name type="scientific">Actinoalloteichus fjordicus</name>
    <dbReference type="NCBI Taxonomy" id="1612552"/>
    <lineage>
        <taxon>Bacteria</taxon>
        <taxon>Bacillati</taxon>
        <taxon>Actinomycetota</taxon>
        <taxon>Actinomycetes</taxon>
        <taxon>Pseudonocardiales</taxon>
        <taxon>Pseudonocardiaceae</taxon>
        <taxon>Actinoalloteichus</taxon>
    </lineage>
</organism>
<dbReference type="GO" id="GO:0051536">
    <property type="term" value="F:iron-sulfur cluster binding"/>
    <property type="evidence" value="ECO:0007669"/>
    <property type="project" value="UniProtKB-KW"/>
</dbReference>
<keyword evidence="4 9" id="KW-0269">Exonuclease</keyword>
<comment type="cofactor">
    <cofactor evidence="9">
        <name>Mg(2+)</name>
        <dbReference type="ChEBI" id="CHEBI:18420"/>
    </cofactor>
    <cofactor evidence="9">
        <name>Mn(2+)</name>
        <dbReference type="ChEBI" id="CHEBI:29035"/>
    </cofactor>
    <text evidence="9">Mg(2+) or Mn(2+) required for ssDNA cleavage activity.</text>
</comment>
<evidence type="ECO:0000256" key="9">
    <source>
        <dbReference type="RuleBase" id="RU365022"/>
    </source>
</evidence>
<gene>
    <name evidence="11" type="ORF">UA74_13790</name>
</gene>